<keyword evidence="3" id="KW-1185">Reference proteome</keyword>
<dbReference type="AlphaFoldDB" id="A0A8J5IKH4"/>
<sequence length="108" mass="11796">MLGRRSRMLSISTANNTERGHDGEESNPLPIPLSLDPAAPHIHWTSSIELSVPDPHCCALGSCRSPLPWTDIKLVGKEAAGLGLWGIRWLHPHLIVAFLGPSNYSLQQ</sequence>
<proteinExistence type="predicted"/>
<organism evidence="2 3">
    <name type="scientific">Zingiber officinale</name>
    <name type="common">Ginger</name>
    <name type="synonym">Amomum zingiber</name>
    <dbReference type="NCBI Taxonomy" id="94328"/>
    <lineage>
        <taxon>Eukaryota</taxon>
        <taxon>Viridiplantae</taxon>
        <taxon>Streptophyta</taxon>
        <taxon>Embryophyta</taxon>
        <taxon>Tracheophyta</taxon>
        <taxon>Spermatophyta</taxon>
        <taxon>Magnoliopsida</taxon>
        <taxon>Liliopsida</taxon>
        <taxon>Zingiberales</taxon>
        <taxon>Zingiberaceae</taxon>
        <taxon>Zingiber</taxon>
    </lineage>
</organism>
<feature type="region of interest" description="Disordered" evidence="1">
    <location>
        <begin position="1"/>
        <end position="32"/>
    </location>
</feature>
<evidence type="ECO:0000313" key="3">
    <source>
        <dbReference type="Proteomes" id="UP000734854"/>
    </source>
</evidence>
<accession>A0A8J5IKH4</accession>
<comment type="caution">
    <text evidence="2">The sequence shown here is derived from an EMBL/GenBank/DDBJ whole genome shotgun (WGS) entry which is preliminary data.</text>
</comment>
<name>A0A8J5IKH4_ZINOF</name>
<protein>
    <submittedName>
        <fullName evidence="2">Uncharacterized protein</fullName>
    </submittedName>
</protein>
<dbReference type="Proteomes" id="UP000734854">
    <property type="component" value="Unassembled WGS sequence"/>
</dbReference>
<dbReference type="EMBL" id="JACMSC010000001">
    <property type="protein sequence ID" value="KAG6535793.1"/>
    <property type="molecule type" value="Genomic_DNA"/>
</dbReference>
<evidence type="ECO:0000313" key="2">
    <source>
        <dbReference type="EMBL" id="KAG6535793.1"/>
    </source>
</evidence>
<evidence type="ECO:0000256" key="1">
    <source>
        <dbReference type="SAM" id="MobiDB-lite"/>
    </source>
</evidence>
<reference evidence="2 3" key="1">
    <citation type="submission" date="2020-08" db="EMBL/GenBank/DDBJ databases">
        <title>Plant Genome Project.</title>
        <authorList>
            <person name="Zhang R.-G."/>
        </authorList>
    </citation>
    <scope>NUCLEOTIDE SEQUENCE [LARGE SCALE GENOMIC DNA]</scope>
    <source>
        <tissue evidence="2">Rhizome</tissue>
    </source>
</reference>
<gene>
    <name evidence="2" type="ORF">ZIOFF_000822</name>
</gene>